<keyword evidence="1" id="KW-0812">Transmembrane</keyword>
<evidence type="ECO:0008006" key="4">
    <source>
        <dbReference type="Google" id="ProtNLM"/>
    </source>
</evidence>
<gene>
    <name evidence="2" type="ORF">SAMN03080615_01291</name>
</gene>
<evidence type="ECO:0000256" key="1">
    <source>
        <dbReference type="SAM" id="Phobius"/>
    </source>
</evidence>
<dbReference type="OrthoDB" id="6087293at2"/>
<keyword evidence="1" id="KW-0472">Membrane</keyword>
<accession>A0A1H9FKG3</accession>
<dbReference type="AlphaFoldDB" id="A0A1H9FKG3"/>
<sequence>MLQDNLIFLFSLIGIGFVALLVNNFFSTREQQQEYRTKRLRELNKASGEALETLAILREANCRSEIIDALSGYVVSMIGEISMLAPDSDLLQDISAQKESTDRVNPAPGGFNNDRALKKAQIHIQHAEKLCIEMAQAGKLSVSRAKQFQHDLYWLHVSVFVDAHIHQGNYYLQRDDKLLAMSHYKHAKAMIARANVPQKQKQDYIDTIRDLLNQARPSSAMAAGNLAASLAELTAKEGKEEQG</sequence>
<keyword evidence="1" id="KW-1133">Transmembrane helix</keyword>
<evidence type="ECO:0000313" key="2">
    <source>
        <dbReference type="EMBL" id="SEQ37983.1"/>
    </source>
</evidence>
<proteinExistence type="predicted"/>
<dbReference type="Proteomes" id="UP000198749">
    <property type="component" value="Unassembled WGS sequence"/>
</dbReference>
<dbReference type="EMBL" id="FOGB01000003">
    <property type="protein sequence ID" value="SEQ37983.1"/>
    <property type="molecule type" value="Genomic_DNA"/>
</dbReference>
<protein>
    <recommendedName>
        <fullName evidence="4">DNA topoisomerase I</fullName>
    </recommendedName>
</protein>
<evidence type="ECO:0000313" key="3">
    <source>
        <dbReference type="Proteomes" id="UP000198749"/>
    </source>
</evidence>
<dbReference type="RefSeq" id="WP_091355565.1">
    <property type="nucleotide sequence ID" value="NZ_AP025284.1"/>
</dbReference>
<organism evidence="2 3">
    <name type="scientific">Amphritea atlantica</name>
    <dbReference type="NCBI Taxonomy" id="355243"/>
    <lineage>
        <taxon>Bacteria</taxon>
        <taxon>Pseudomonadati</taxon>
        <taxon>Pseudomonadota</taxon>
        <taxon>Gammaproteobacteria</taxon>
        <taxon>Oceanospirillales</taxon>
        <taxon>Oceanospirillaceae</taxon>
        <taxon>Amphritea</taxon>
    </lineage>
</organism>
<name>A0A1H9FKG3_9GAMM</name>
<reference evidence="3" key="1">
    <citation type="submission" date="2016-10" db="EMBL/GenBank/DDBJ databases">
        <authorList>
            <person name="Varghese N."/>
            <person name="Submissions S."/>
        </authorList>
    </citation>
    <scope>NUCLEOTIDE SEQUENCE [LARGE SCALE GENOMIC DNA]</scope>
    <source>
        <strain evidence="3">DSM 18887</strain>
    </source>
</reference>
<feature type="transmembrane region" description="Helical" evidence="1">
    <location>
        <begin position="6"/>
        <end position="26"/>
    </location>
</feature>
<keyword evidence="3" id="KW-1185">Reference proteome</keyword>
<dbReference type="STRING" id="355243.SAMN03080615_01291"/>